<evidence type="ECO:0000256" key="7">
    <source>
        <dbReference type="ARBA" id="ARBA00023125"/>
    </source>
</evidence>
<dbReference type="GO" id="GO:0008270">
    <property type="term" value="F:zinc ion binding"/>
    <property type="evidence" value="ECO:0007669"/>
    <property type="project" value="UniProtKB-KW"/>
</dbReference>
<protein>
    <recommendedName>
        <fullName evidence="12">C2H2-type domain-containing protein</fullName>
    </recommendedName>
</protein>
<evidence type="ECO:0000256" key="11">
    <source>
        <dbReference type="SAM" id="MobiDB-lite"/>
    </source>
</evidence>
<feature type="compositionally biased region" description="Polar residues" evidence="11">
    <location>
        <begin position="25"/>
        <end position="34"/>
    </location>
</feature>
<dbReference type="PANTHER" id="PTHR24394">
    <property type="entry name" value="ZINC FINGER PROTEIN"/>
    <property type="match status" value="1"/>
</dbReference>
<feature type="domain" description="C2H2-type" evidence="12">
    <location>
        <begin position="320"/>
        <end position="347"/>
    </location>
</feature>
<evidence type="ECO:0000259" key="12">
    <source>
        <dbReference type="PROSITE" id="PS50157"/>
    </source>
</evidence>
<evidence type="ECO:0000256" key="3">
    <source>
        <dbReference type="ARBA" id="ARBA00022737"/>
    </source>
</evidence>
<feature type="region of interest" description="Disordered" evidence="11">
    <location>
        <begin position="1"/>
        <end position="231"/>
    </location>
</feature>
<dbReference type="FunFam" id="3.30.160.60:FF:000030">
    <property type="entry name" value="Zinc finger protein 628"/>
    <property type="match status" value="1"/>
</dbReference>
<gene>
    <name evidence="13" type="ORF">EHS24_009417</name>
</gene>
<feature type="domain" description="C2H2-type" evidence="12">
    <location>
        <begin position="348"/>
        <end position="366"/>
    </location>
</feature>
<organism evidence="13 14">
    <name type="scientific">Apiotrichum porosum</name>
    <dbReference type="NCBI Taxonomy" id="105984"/>
    <lineage>
        <taxon>Eukaryota</taxon>
        <taxon>Fungi</taxon>
        <taxon>Dikarya</taxon>
        <taxon>Basidiomycota</taxon>
        <taxon>Agaricomycotina</taxon>
        <taxon>Tremellomycetes</taxon>
        <taxon>Trichosporonales</taxon>
        <taxon>Trichosporonaceae</taxon>
        <taxon>Apiotrichum</taxon>
    </lineage>
</organism>
<dbReference type="PROSITE" id="PS00028">
    <property type="entry name" value="ZINC_FINGER_C2H2_1"/>
    <property type="match status" value="1"/>
</dbReference>
<feature type="region of interest" description="Disordered" evidence="11">
    <location>
        <begin position="376"/>
        <end position="556"/>
    </location>
</feature>
<feature type="region of interest" description="Disordered" evidence="11">
    <location>
        <begin position="577"/>
        <end position="599"/>
    </location>
</feature>
<keyword evidence="2" id="KW-0479">Metal-binding</keyword>
<evidence type="ECO:0000256" key="10">
    <source>
        <dbReference type="PROSITE-ProRule" id="PRU00042"/>
    </source>
</evidence>
<reference evidence="13 14" key="1">
    <citation type="submission" date="2018-11" db="EMBL/GenBank/DDBJ databases">
        <title>Genome sequence of Apiotrichum porosum DSM 27194.</title>
        <authorList>
            <person name="Aliyu H."/>
            <person name="Gorte O."/>
            <person name="Ochsenreither K."/>
        </authorList>
    </citation>
    <scope>NUCLEOTIDE SEQUENCE [LARGE SCALE GENOMIC DNA]</scope>
    <source>
        <strain evidence="13 14">DSM 27194</strain>
    </source>
</reference>
<evidence type="ECO:0000256" key="5">
    <source>
        <dbReference type="ARBA" id="ARBA00022833"/>
    </source>
</evidence>
<dbReference type="InterPro" id="IPR036236">
    <property type="entry name" value="Znf_C2H2_sf"/>
</dbReference>
<dbReference type="RefSeq" id="XP_028474870.1">
    <property type="nucleotide sequence ID" value="XM_028624702.1"/>
</dbReference>
<evidence type="ECO:0000256" key="9">
    <source>
        <dbReference type="ARBA" id="ARBA00023242"/>
    </source>
</evidence>
<evidence type="ECO:0000313" key="14">
    <source>
        <dbReference type="Proteomes" id="UP000279236"/>
    </source>
</evidence>
<evidence type="ECO:0000256" key="4">
    <source>
        <dbReference type="ARBA" id="ARBA00022771"/>
    </source>
</evidence>
<feature type="compositionally biased region" description="Polar residues" evidence="11">
    <location>
        <begin position="522"/>
        <end position="532"/>
    </location>
</feature>
<dbReference type="OrthoDB" id="8922241at2759"/>
<evidence type="ECO:0000256" key="8">
    <source>
        <dbReference type="ARBA" id="ARBA00023163"/>
    </source>
</evidence>
<feature type="compositionally biased region" description="Basic and acidic residues" evidence="11">
    <location>
        <begin position="69"/>
        <end position="80"/>
    </location>
</feature>
<proteinExistence type="predicted"/>
<keyword evidence="8" id="KW-0804">Transcription</keyword>
<dbReference type="GO" id="GO:0003677">
    <property type="term" value="F:DNA binding"/>
    <property type="evidence" value="ECO:0007669"/>
    <property type="project" value="UniProtKB-KW"/>
</dbReference>
<dbReference type="InterPro" id="IPR013087">
    <property type="entry name" value="Znf_C2H2_type"/>
</dbReference>
<feature type="compositionally biased region" description="Polar residues" evidence="11">
    <location>
        <begin position="140"/>
        <end position="155"/>
    </location>
</feature>
<evidence type="ECO:0000313" key="13">
    <source>
        <dbReference type="EMBL" id="RSH79761.1"/>
    </source>
</evidence>
<comment type="caution">
    <text evidence="13">The sequence shown here is derived from an EMBL/GenBank/DDBJ whole genome shotgun (WGS) entry which is preliminary data.</text>
</comment>
<dbReference type="FunFam" id="3.30.160.60:FF:000065">
    <property type="entry name" value="B-cell CLL/lymphoma 6, member B"/>
    <property type="match status" value="1"/>
</dbReference>
<dbReference type="GO" id="GO:0000981">
    <property type="term" value="F:DNA-binding transcription factor activity, RNA polymerase II-specific"/>
    <property type="evidence" value="ECO:0007669"/>
    <property type="project" value="TreeGrafter"/>
</dbReference>
<dbReference type="PROSITE" id="PS50157">
    <property type="entry name" value="ZINC_FINGER_C2H2_2"/>
    <property type="match status" value="2"/>
</dbReference>
<dbReference type="PANTHER" id="PTHR24394:SF44">
    <property type="entry name" value="ZINC FINGER PROTEIN 271-LIKE"/>
    <property type="match status" value="1"/>
</dbReference>
<keyword evidence="5" id="KW-0862">Zinc</keyword>
<comment type="subcellular location">
    <subcellularLocation>
        <location evidence="1">Nucleus</location>
    </subcellularLocation>
</comment>
<keyword evidence="6" id="KW-0805">Transcription regulation</keyword>
<dbReference type="AlphaFoldDB" id="A0A427XLI4"/>
<dbReference type="Gene3D" id="3.30.160.60">
    <property type="entry name" value="Classic Zinc Finger"/>
    <property type="match status" value="2"/>
</dbReference>
<dbReference type="STRING" id="105984.A0A427XLI4"/>
<evidence type="ECO:0000256" key="2">
    <source>
        <dbReference type="ARBA" id="ARBA00022723"/>
    </source>
</evidence>
<dbReference type="GO" id="GO:0005634">
    <property type="term" value="C:nucleus"/>
    <property type="evidence" value="ECO:0007669"/>
    <property type="project" value="UniProtKB-SubCell"/>
</dbReference>
<dbReference type="SMART" id="SM00355">
    <property type="entry name" value="ZnF_C2H2"/>
    <property type="match status" value="2"/>
</dbReference>
<accession>A0A427XLI4</accession>
<feature type="compositionally biased region" description="Polar residues" evidence="11">
    <location>
        <begin position="463"/>
        <end position="475"/>
    </location>
</feature>
<keyword evidence="7" id="KW-0238">DNA-binding</keyword>
<keyword evidence="9" id="KW-0539">Nucleus</keyword>
<evidence type="ECO:0000256" key="6">
    <source>
        <dbReference type="ARBA" id="ARBA00023015"/>
    </source>
</evidence>
<feature type="compositionally biased region" description="Pro residues" evidence="11">
    <location>
        <begin position="389"/>
        <end position="402"/>
    </location>
</feature>
<name>A0A427XLI4_9TREE</name>
<dbReference type="Pfam" id="PF00096">
    <property type="entry name" value="zf-C2H2"/>
    <property type="match status" value="2"/>
</dbReference>
<evidence type="ECO:0000256" key="1">
    <source>
        <dbReference type="ARBA" id="ARBA00004123"/>
    </source>
</evidence>
<dbReference type="EMBL" id="RSCE01000009">
    <property type="protein sequence ID" value="RSH79761.1"/>
    <property type="molecule type" value="Genomic_DNA"/>
</dbReference>
<keyword evidence="4 10" id="KW-0863">Zinc-finger</keyword>
<feature type="compositionally biased region" description="Low complexity" evidence="11">
    <location>
        <begin position="408"/>
        <end position="424"/>
    </location>
</feature>
<dbReference type="SUPFAM" id="SSF57667">
    <property type="entry name" value="beta-beta-alpha zinc fingers"/>
    <property type="match status" value="1"/>
</dbReference>
<keyword evidence="3" id="KW-0677">Repeat</keyword>
<feature type="compositionally biased region" description="Polar residues" evidence="11">
    <location>
        <begin position="494"/>
        <end position="506"/>
    </location>
</feature>
<dbReference type="Proteomes" id="UP000279236">
    <property type="component" value="Unassembled WGS sequence"/>
</dbReference>
<sequence length="614" mass="65282">MATSTEYALLPDPEAPAAGPLSGIPTCSQVDSTHPPSRLLLPPPKRLRIPVPVDRTMIDGQYAQQGAFDTRDARDRRDEYPTPSYHQPAPSSPPTSASPFAFAPPPLSSVPASSRNPVPMHSDQAPSQQEYSYYSRAGQPPQQAPNGGSYPTYSGSHPMGYRSVSGEATRAPPPAPLPRAPSSFSVMSQVNGGGVGSQPSPTSTSPYYPPPRAGQPYASAQHSPRGANVYPQQGYYSASPYGNPQAVEMPRSLSYPNSYGAPYANYLPSISAPTLVPGGHPGELPSLVRHQSTNSINGMTSAPAMGYSFANRLPLVDRPFKCDQCVQSFNRNHDLKRHKRIHLSVKPYGCEKCGKTFSRKDALRRHWMVRGCRGEEGATAPITPTYPLNGPPPPALSPPTPPNGGGNNENSASSNGSYGGSNNNTIGFSHPSAPPPLTSLPPRQSSDQPSQIILTPSEAAAQRGSNGEGSDNLDSGITIDPALSGMDSAGPLSSARTSNVTETTEGSYFDVMRKESNGVPDSATSSTFSRYATSPKDDMRHHPYRRSPLPSPNTHGIGPDGKPMFAMPFSHHNNGLLAPIDSGEDMSKEGSADSVDPAAGWNRWHRPSYPFAGH</sequence>
<dbReference type="GeneID" id="39593960"/>
<keyword evidence="14" id="KW-1185">Reference proteome</keyword>